<dbReference type="GO" id="GO:0032039">
    <property type="term" value="C:integrator complex"/>
    <property type="evidence" value="ECO:0007669"/>
    <property type="project" value="InterPro"/>
</dbReference>
<accession>A0AAD5TA67</accession>
<name>A0AAD5TA67_9FUNG</name>
<keyword evidence="3" id="KW-1185">Reference proteome</keyword>
<evidence type="ECO:0000313" key="2">
    <source>
        <dbReference type="EMBL" id="KAJ3141396.1"/>
    </source>
</evidence>
<proteinExistence type="predicted"/>
<evidence type="ECO:0000313" key="3">
    <source>
        <dbReference type="Proteomes" id="UP001211907"/>
    </source>
</evidence>
<dbReference type="PANTHER" id="PTHR28608">
    <property type="entry name" value="INTEGRATOR COMPLEX SUBUNIT 2"/>
    <property type="match status" value="1"/>
</dbReference>
<organism evidence="2 3">
    <name type="scientific">Physocladia obscura</name>
    <dbReference type="NCBI Taxonomy" id="109957"/>
    <lineage>
        <taxon>Eukaryota</taxon>
        <taxon>Fungi</taxon>
        <taxon>Fungi incertae sedis</taxon>
        <taxon>Chytridiomycota</taxon>
        <taxon>Chytridiomycota incertae sedis</taxon>
        <taxon>Chytridiomycetes</taxon>
        <taxon>Chytridiales</taxon>
        <taxon>Chytriomycetaceae</taxon>
        <taxon>Physocladia</taxon>
    </lineage>
</organism>
<evidence type="ECO:0000256" key="1">
    <source>
        <dbReference type="SAM" id="SignalP"/>
    </source>
</evidence>
<reference evidence="2" key="1">
    <citation type="submission" date="2020-05" db="EMBL/GenBank/DDBJ databases">
        <title>Phylogenomic resolution of chytrid fungi.</title>
        <authorList>
            <person name="Stajich J.E."/>
            <person name="Amses K."/>
            <person name="Simmons R."/>
            <person name="Seto K."/>
            <person name="Myers J."/>
            <person name="Bonds A."/>
            <person name="Quandt C.A."/>
            <person name="Barry K."/>
            <person name="Liu P."/>
            <person name="Grigoriev I."/>
            <person name="Longcore J.E."/>
            <person name="James T.Y."/>
        </authorList>
    </citation>
    <scope>NUCLEOTIDE SEQUENCE</scope>
    <source>
        <strain evidence="2">JEL0513</strain>
    </source>
</reference>
<dbReference type="Proteomes" id="UP001211907">
    <property type="component" value="Unassembled WGS sequence"/>
</dbReference>
<dbReference type="PANTHER" id="PTHR28608:SF1">
    <property type="entry name" value="INTEGRATOR COMPLEX SUBUNIT 2"/>
    <property type="match status" value="1"/>
</dbReference>
<sequence length="315" mass="36089">MTECSSFKILAALFSFLVSETVPIVDLAESILLSLANLLPEIALDIRETLIKLNKLPHIILRISIQSNDHEKYLAALRHATQSDLSEFTLMNAVYFHTNQLVEIINAIRSVLDLPVQICNEMEIARRALVLKPESSKSLAITVVYELLKAGIFLRVNFDVKQWVFDNIMSLKPPFDNQFPELIKLFVNSVVESHVFSKITEIEVTKCFQSALTEISSKHVLLLFQVLQFNNRVFNKKITLERETGKTFDSCQEYPAFVMDSIPINRILLFIERPENRETYQAFYPSLVSLVASQYPQILTVSSFLHGENRVDEYI</sequence>
<protein>
    <submittedName>
        <fullName evidence="2">Integrator complex subunit 2</fullName>
    </submittedName>
</protein>
<gene>
    <name evidence="2" type="primary">INTS2</name>
    <name evidence="2" type="ORF">HK100_007226</name>
</gene>
<feature type="chain" id="PRO_5042232208" evidence="1">
    <location>
        <begin position="20"/>
        <end position="315"/>
    </location>
</feature>
<dbReference type="EMBL" id="JADGJH010000034">
    <property type="protein sequence ID" value="KAJ3141396.1"/>
    <property type="molecule type" value="Genomic_DNA"/>
</dbReference>
<dbReference type="GO" id="GO:0034472">
    <property type="term" value="P:snRNA 3'-end processing"/>
    <property type="evidence" value="ECO:0007669"/>
    <property type="project" value="TreeGrafter"/>
</dbReference>
<keyword evidence="1" id="KW-0732">Signal</keyword>
<comment type="caution">
    <text evidence="2">The sequence shown here is derived from an EMBL/GenBank/DDBJ whole genome shotgun (WGS) entry which is preliminary data.</text>
</comment>
<dbReference type="AlphaFoldDB" id="A0AAD5TA67"/>
<dbReference type="Pfam" id="PF14750">
    <property type="entry name" value="INTS2"/>
    <property type="match status" value="1"/>
</dbReference>
<dbReference type="InterPro" id="IPR029321">
    <property type="entry name" value="INTS2"/>
</dbReference>
<feature type="signal peptide" evidence="1">
    <location>
        <begin position="1"/>
        <end position="19"/>
    </location>
</feature>